<keyword evidence="13 14" id="KW-0998">Cell outer membrane</keyword>
<dbReference type="Pfam" id="PF07715">
    <property type="entry name" value="Plug"/>
    <property type="match status" value="1"/>
</dbReference>
<evidence type="ECO:0000256" key="16">
    <source>
        <dbReference type="SAM" id="SignalP"/>
    </source>
</evidence>
<evidence type="ECO:0000313" key="18">
    <source>
        <dbReference type="EMBL" id="AOO64742.1"/>
    </source>
</evidence>
<comment type="subcellular location">
    <subcellularLocation>
        <location evidence="1 14">Cell outer membrane</location>
        <topology evidence="1 14">Multi-pass membrane protein</topology>
    </subcellularLocation>
</comment>
<organism evidence="18 19">
    <name type="scientific">Sulfurospirillum halorespirans DSM 13726</name>
    <dbReference type="NCBI Taxonomy" id="1193502"/>
    <lineage>
        <taxon>Bacteria</taxon>
        <taxon>Pseudomonadati</taxon>
        <taxon>Campylobacterota</taxon>
        <taxon>Epsilonproteobacteria</taxon>
        <taxon>Campylobacterales</taxon>
        <taxon>Sulfurospirillaceae</taxon>
        <taxon>Sulfurospirillum</taxon>
    </lineage>
</organism>
<protein>
    <submittedName>
        <fullName evidence="18">Putative OMR family iron-siderophore receptor</fullName>
    </submittedName>
</protein>
<dbReference type="InterPro" id="IPR010105">
    <property type="entry name" value="TonB_sidphr_rcpt"/>
</dbReference>
<keyword evidence="3 14" id="KW-0813">Transport</keyword>
<feature type="domain" description="Secretin/TonB short N-terminal" evidence="17">
    <location>
        <begin position="48"/>
        <end position="98"/>
    </location>
</feature>
<dbReference type="GO" id="GO:0009279">
    <property type="term" value="C:cell outer membrane"/>
    <property type="evidence" value="ECO:0007669"/>
    <property type="project" value="UniProtKB-SubCell"/>
</dbReference>
<sequence length="778" mass="86503">MRLLKHSLVAHSAALLLAGSLYAGDGTYTITTTSLKEAIETLSEQSKLPYIMDMNILKGKKATPIKNVEGLEKALKLLLEGTGLEAVIKDSTIIVKQKDDANVALDAITIHAGSESAISEGTGSYTTKSMRTATKLNLSTRETPQSVTVLTDQKLEDLGVTSYQEMLSYVTGVSINRWDERIYPTARGFDVDYYLLDGMPTYTISDTTASDIDLSIYDRVEVVKGANGLMTGAGNPAVGLNFIRKHANSKEVKGEVEVSAGSWDAYSSTMDVSAPLNEEGNIRGRLVAKHEDKKSFMNGYEKTNDIVYGVVDMDLTETTYLSIAAEYQKLDRSGIRWGGLPAFYSDGTRTNFSRSQTVSEDWTYWNSETKALYLDFKQYLYNDISFNLAYSYRKLYSDTSLLYFGGTVDKDSGTGEGYVYRYVNDALYNEQNIDVYISAPFELANLNHEIIFGVMRNTSDMKYNKWGMDYPVSSLASPVMNLYAINVANPNLSMDYATTPDKTTQTGTYIAGKFSLMEDLKLVTGLRISDWKYKSDTGAGDKEFTNELTPYAGLIYDLNDNHSIYVSYTDIFKPQSYKDISGNYLDPIVGKNYETGIKGEYFDKRLNASLSVFRVEQDNVGEVTSQFVPGSTDYAYEAVDGVVSKGFEIDINGEITDNWNMGFGIANFEAKDADGNKISTKASRTMANLFTKYTIQKFGFGLGLNYRSKIYTGSGATEITQDAYILTNAMVSYDVDKHMKLQLNVNNIFDKEYYEGIGSDGMVYGSPRNATLSFKYTF</sequence>
<evidence type="ECO:0000256" key="10">
    <source>
        <dbReference type="ARBA" id="ARBA00023077"/>
    </source>
</evidence>
<dbReference type="InterPro" id="IPR036942">
    <property type="entry name" value="Beta-barrel_TonB_sf"/>
</dbReference>
<keyword evidence="6 14" id="KW-0812">Transmembrane</keyword>
<name>A0A1D7TI86_9BACT</name>
<evidence type="ECO:0000256" key="1">
    <source>
        <dbReference type="ARBA" id="ARBA00004571"/>
    </source>
</evidence>
<dbReference type="Pfam" id="PF00593">
    <property type="entry name" value="TonB_dep_Rec_b-barrel"/>
    <property type="match status" value="1"/>
</dbReference>
<dbReference type="InterPro" id="IPR012910">
    <property type="entry name" value="Plug_dom"/>
</dbReference>
<dbReference type="RefSeq" id="WP_084010722.1">
    <property type="nucleotide sequence ID" value="NZ_CP017111.1"/>
</dbReference>
<proteinExistence type="inferred from homology"/>
<comment type="similarity">
    <text evidence="2 14 15">Belongs to the TonB-dependent receptor family.</text>
</comment>
<evidence type="ECO:0000256" key="14">
    <source>
        <dbReference type="PROSITE-ProRule" id="PRU01360"/>
    </source>
</evidence>
<evidence type="ECO:0000256" key="13">
    <source>
        <dbReference type="ARBA" id="ARBA00023237"/>
    </source>
</evidence>
<dbReference type="AlphaFoldDB" id="A0A1D7TI86"/>
<dbReference type="STRING" id="1193502.SHALO_0961"/>
<evidence type="ECO:0000256" key="11">
    <source>
        <dbReference type="ARBA" id="ARBA00023136"/>
    </source>
</evidence>
<dbReference type="InterPro" id="IPR039426">
    <property type="entry name" value="TonB-dep_rcpt-like"/>
</dbReference>
<dbReference type="SUPFAM" id="SSF56935">
    <property type="entry name" value="Porins"/>
    <property type="match status" value="1"/>
</dbReference>
<evidence type="ECO:0000256" key="15">
    <source>
        <dbReference type="RuleBase" id="RU003357"/>
    </source>
</evidence>
<dbReference type="PATRIC" id="fig|1193502.14.peg.969"/>
<evidence type="ECO:0000256" key="8">
    <source>
        <dbReference type="ARBA" id="ARBA00023004"/>
    </source>
</evidence>
<dbReference type="InterPro" id="IPR000531">
    <property type="entry name" value="Beta-barrel_TonB"/>
</dbReference>
<keyword evidence="8" id="KW-0408">Iron</keyword>
<keyword evidence="7 16" id="KW-0732">Signal</keyword>
<evidence type="ECO:0000256" key="7">
    <source>
        <dbReference type="ARBA" id="ARBA00022729"/>
    </source>
</evidence>
<dbReference type="Gene3D" id="3.55.50.30">
    <property type="match status" value="1"/>
</dbReference>
<dbReference type="SMART" id="SM00965">
    <property type="entry name" value="STN"/>
    <property type="match status" value="1"/>
</dbReference>
<dbReference type="GO" id="GO:0015891">
    <property type="term" value="P:siderophore transport"/>
    <property type="evidence" value="ECO:0007669"/>
    <property type="project" value="InterPro"/>
</dbReference>
<evidence type="ECO:0000256" key="2">
    <source>
        <dbReference type="ARBA" id="ARBA00009810"/>
    </source>
</evidence>
<dbReference type="EMBL" id="CP017111">
    <property type="protein sequence ID" value="AOO64742.1"/>
    <property type="molecule type" value="Genomic_DNA"/>
</dbReference>
<evidence type="ECO:0000256" key="6">
    <source>
        <dbReference type="ARBA" id="ARBA00022692"/>
    </source>
</evidence>
<dbReference type="PANTHER" id="PTHR32552:SF74">
    <property type="entry name" value="HYDROXAMATE SIDEROPHORE RECEPTOR FHUE"/>
    <property type="match status" value="1"/>
</dbReference>
<dbReference type="InterPro" id="IPR010917">
    <property type="entry name" value="TonB_rcpt_CS"/>
</dbReference>
<keyword evidence="4 14" id="KW-1134">Transmembrane beta strand</keyword>
<dbReference type="InterPro" id="IPR037066">
    <property type="entry name" value="Plug_dom_sf"/>
</dbReference>
<dbReference type="NCBIfam" id="TIGR01783">
    <property type="entry name" value="TonB-siderophor"/>
    <property type="match status" value="1"/>
</dbReference>
<keyword evidence="9" id="KW-0406">Ion transport</keyword>
<accession>A0A1D7TI86</accession>
<keyword evidence="19" id="KW-1185">Reference proteome</keyword>
<keyword evidence="10 15" id="KW-0798">TonB box</keyword>
<dbReference type="Gene3D" id="2.170.130.10">
    <property type="entry name" value="TonB-dependent receptor, plug domain"/>
    <property type="match status" value="1"/>
</dbReference>
<evidence type="ECO:0000313" key="19">
    <source>
        <dbReference type="Proteomes" id="UP000094609"/>
    </source>
</evidence>
<dbReference type="PANTHER" id="PTHR32552">
    <property type="entry name" value="FERRICHROME IRON RECEPTOR-RELATED"/>
    <property type="match status" value="1"/>
</dbReference>
<evidence type="ECO:0000256" key="4">
    <source>
        <dbReference type="ARBA" id="ARBA00022452"/>
    </source>
</evidence>
<feature type="signal peptide" evidence="16">
    <location>
        <begin position="1"/>
        <end position="23"/>
    </location>
</feature>
<dbReference type="PROSITE" id="PS01156">
    <property type="entry name" value="TONB_DEPENDENT_REC_2"/>
    <property type="match status" value="1"/>
</dbReference>
<dbReference type="GO" id="GO:0015344">
    <property type="term" value="F:siderophore uptake transmembrane transporter activity"/>
    <property type="evidence" value="ECO:0007669"/>
    <property type="project" value="TreeGrafter"/>
</dbReference>
<dbReference type="Proteomes" id="UP000094609">
    <property type="component" value="Chromosome"/>
</dbReference>
<evidence type="ECO:0000259" key="17">
    <source>
        <dbReference type="SMART" id="SM00965"/>
    </source>
</evidence>
<dbReference type="InterPro" id="IPR011662">
    <property type="entry name" value="Secretin/TonB_short_N"/>
</dbReference>
<dbReference type="KEGG" id="shal:SHALO_0961"/>
<keyword evidence="5" id="KW-0410">Iron transport</keyword>
<reference evidence="19" key="1">
    <citation type="submission" date="2016-08" db="EMBL/GenBank/DDBJ databases">
        <title>Complete genome sequence of the organohalide-respiring Epsilonproteobacterium Sulfurospirillum halorespirans.</title>
        <authorList>
            <person name="Goris T."/>
            <person name="Zimmermann J."/>
            <person name="Schenz B."/>
            <person name="Lemos M."/>
            <person name="Hackermueller J."/>
            <person name="Diekert G."/>
        </authorList>
    </citation>
    <scope>NUCLEOTIDE SEQUENCE [LARGE SCALE GENOMIC DNA]</scope>
    <source>
        <strain>DSM 13726</strain>
        <strain evidence="19">PCE-M2</strain>
    </source>
</reference>
<dbReference type="CDD" id="cd01347">
    <property type="entry name" value="ligand_gated_channel"/>
    <property type="match status" value="1"/>
</dbReference>
<evidence type="ECO:0000256" key="5">
    <source>
        <dbReference type="ARBA" id="ARBA00022496"/>
    </source>
</evidence>
<gene>
    <name evidence="18" type="ORF">SHALO_0961</name>
</gene>
<dbReference type="Gene3D" id="2.40.170.20">
    <property type="entry name" value="TonB-dependent receptor, beta-barrel domain"/>
    <property type="match status" value="1"/>
</dbReference>
<dbReference type="PROSITE" id="PS52016">
    <property type="entry name" value="TONB_DEPENDENT_REC_3"/>
    <property type="match status" value="1"/>
</dbReference>
<evidence type="ECO:0000256" key="12">
    <source>
        <dbReference type="ARBA" id="ARBA00023170"/>
    </source>
</evidence>
<evidence type="ECO:0000256" key="3">
    <source>
        <dbReference type="ARBA" id="ARBA00022448"/>
    </source>
</evidence>
<evidence type="ECO:0000256" key="9">
    <source>
        <dbReference type="ARBA" id="ARBA00023065"/>
    </source>
</evidence>
<keyword evidence="12 18" id="KW-0675">Receptor</keyword>
<dbReference type="GO" id="GO:0038023">
    <property type="term" value="F:signaling receptor activity"/>
    <property type="evidence" value="ECO:0007669"/>
    <property type="project" value="InterPro"/>
</dbReference>
<feature type="chain" id="PRO_5009099452" evidence="16">
    <location>
        <begin position="24"/>
        <end position="778"/>
    </location>
</feature>
<keyword evidence="11 14" id="KW-0472">Membrane</keyword>